<feature type="region of interest" description="Disordered" evidence="6">
    <location>
        <begin position="803"/>
        <end position="837"/>
    </location>
</feature>
<dbReference type="GO" id="GO:0000978">
    <property type="term" value="F:RNA polymerase II cis-regulatory region sequence-specific DNA binding"/>
    <property type="evidence" value="ECO:0007669"/>
    <property type="project" value="TreeGrafter"/>
</dbReference>
<feature type="compositionally biased region" description="Pro residues" evidence="6">
    <location>
        <begin position="247"/>
        <end position="256"/>
    </location>
</feature>
<feature type="compositionally biased region" description="Basic and acidic residues" evidence="6">
    <location>
        <begin position="536"/>
        <end position="545"/>
    </location>
</feature>
<evidence type="ECO:0000256" key="1">
    <source>
        <dbReference type="ARBA" id="ARBA00022723"/>
    </source>
</evidence>
<dbReference type="PANTHER" id="PTHR19818:SF139">
    <property type="entry name" value="PAIR-RULE PROTEIN ODD-PAIRED"/>
    <property type="match status" value="1"/>
</dbReference>
<feature type="compositionally biased region" description="Low complexity" evidence="6">
    <location>
        <begin position="608"/>
        <end position="619"/>
    </location>
</feature>
<evidence type="ECO:0000259" key="7">
    <source>
        <dbReference type="PROSITE" id="PS50157"/>
    </source>
</evidence>
<proteinExistence type="predicted"/>
<feature type="domain" description="C2H2-type" evidence="7">
    <location>
        <begin position="651"/>
        <end position="681"/>
    </location>
</feature>
<dbReference type="GO" id="GO:0000981">
    <property type="term" value="F:DNA-binding transcription factor activity, RNA polymerase II-specific"/>
    <property type="evidence" value="ECO:0007669"/>
    <property type="project" value="TreeGrafter"/>
</dbReference>
<feature type="region of interest" description="Disordered" evidence="6">
    <location>
        <begin position="229"/>
        <end position="277"/>
    </location>
</feature>
<keyword evidence="1" id="KW-0479">Metal-binding</keyword>
<name>C5P2T5_COCP7</name>
<dbReference type="OrthoDB" id="6077919at2759"/>
<reference evidence="8 9" key="1">
    <citation type="journal article" date="2009" name="Genome Res.">
        <title>Comparative genomic analyses of the human fungal pathogens Coccidioides and their relatives.</title>
        <authorList>
            <person name="Sharpton T.J."/>
            <person name="Stajich J.E."/>
            <person name="Rounsley S.D."/>
            <person name="Gardner M.J."/>
            <person name="Wortman J.R."/>
            <person name="Jordar V.S."/>
            <person name="Maiti R."/>
            <person name="Kodira C.D."/>
            <person name="Neafsey D.E."/>
            <person name="Zeng Q."/>
            <person name="Hung C.-Y."/>
            <person name="McMahan C."/>
            <person name="Muszewska A."/>
            <person name="Grynberg M."/>
            <person name="Mandel M.A."/>
            <person name="Kellner E.M."/>
            <person name="Barker B.M."/>
            <person name="Galgiani J.N."/>
            <person name="Orbach M.J."/>
            <person name="Kirkland T.N."/>
            <person name="Cole G.T."/>
            <person name="Henn M.R."/>
            <person name="Birren B.W."/>
            <person name="Taylor J.W."/>
        </authorList>
    </citation>
    <scope>NUCLEOTIDE SEQUENCE [LARGE SCALE GENOMIC DNA]</scope>
    <source>
        <strain evidence="9">C735</strain>
    </source>
</reference>
<dbReference type="GO" id="GO:0045944">
    <property type="term" value="P:positive regulation of transcription by RNA polymerase II"/>
    <property type="evidence" value="ECO:0007669"/>
    <property type="project" value="UniProtKB-ARBA"/>
</dbReference>
<dbReference type="EMBL" id="ACFW01000014">
    <property type="protein sequence ID" value="EER28623.1"/>
    <property type="molecule type" value="Genomic_DNA"/>
</dbReference>
<dbReference type="InterPro" id="IPR050329">
    <property type="entry name" value="GLI_C2H2-zinc-finger"/>
</dbReference>
<dbReference type="VEuPathDB" id="FungiDB:CPC735_038870"/>
<dbReference type="SMART" id="SM00355">
    <property type="entry name" value="ZnF_C2H2"/>
    <property type="match status" value="6"/>
</dbReference>
<protein>
    <submittedName>
        <fullName evidence="8">C2H2 type zinc finger containing protein</fullName>
    </submittedName>
</protein>
<evidence type="ECO:0000256" key="6">
    <source>
        <dbReference type="SAM" id="MobiDB-lite"/>
    </source>
</evidence>
<dbReference type="InterPro" id="IPR013087">
    <property type="entry name" value="Znf_C2H2_type"/>
</dbReference>
<dbReference type="GO" id="GO:0005634">
    <property type="term" value="C:nucleus"/>
    <property type="evidence" value="ECO:0007669"/>
    <property type="project" value="UniProtKB-ARBA"/>
</dbReference>
<gene>
    <name evidence="8" type="ORF">CPC735_038870</name>
</gene>
<evidence type="ECO:0000313" key="8">
    <source>
        <dbReference type="EMBL" id="EER28623.1"/>
    </source>
</evidence>
<feature type="region of interest" description="Disordered" evidence="6">
    <location>
        <begin position="597"/>
        <end position="626"/>
    </location>
</feature>
<comment type="caution">
    <text evidence="8">The sequence shown here is derived from an EMBL/GenBank/DDBJ whole genome shotgun (WGS) entry which is preliminary data.</text>
</comment>
<dbReference type="PANTHER" id="PTHR19818">
    <property type="entry name" value="ZINC FINGER PROTEIN ZIC AND GLI"/>
    <property type="match status" value="1"/>
</dbReference>
<dbReference type="PROSITE" id="PS50157">
    <property type="entry name" value="ZINC_FINGER_C2H2_2"/>
    <property type="match status" value="2"/>
</dbReference>
<feature type="region of interest" description="Disordered" evidence="6">
    <location>
        <begin position="436"/>
        <end position="571"/>
    </location>
</feature>
<dbReference type="PROSITE" id="PS00028">
    <property type="entry name" value="ZINC_FINGER_C2H2_1"/>
    <property type="match status" value="1"/>
</dbReference>
<keyword evidence="2" id="KW-0677">Repeat</keyword>
<dbReference type="HOGENOM" id="CLU_310173_0_0_1"/>
<evidence type="ECO:0000313" key="9">
    <source>
        <dbReference type="Proteomes" id="UP000009084"/>
    </source>
</evidence>
<dbReference type="Gene3D" id="3.30.160.60">
    <property type="entry name" value="Classic Zinc Finger"/>
    <property type="match status" value="2"/>
</dbReference>
<feature type="region of interest" description="Disordered" evidence="6">
    <location>
        <begin position="163"/>
        <end position="190"/>
    </location>
</feature>
<feature type="domain" description="C2H2-type" evidence="7">
    <location>
        <begin position="625"/>
        <end position="652"/>
    </location>
</feature>
<feature type="compositionally biased region" description="Low complexity" evidence="6">
    <location>
        <begin position="803"/>
        <end position="814"/>
    </location>
</feature>
<dbReference type="GO" id="GO:0008270">
    <property type="term" value="F:zinc ion binding"/>
    <property type="evidence" value="ECO:0007669"/>
    <property type="project" value="UniProtKB-KW"/>
</dbReference>
<dbReference type="InterPro" id="IPR036236">
    <property type="entry name" value="Znf_C2H2_sf"/>
</dbReference>
<feature type="compositionally biased region" description="Polar residues" evidence="6">
    <location>
        <begin position="437"/>
        <end position="452"/>
    </location>
</feature>
<dbReference type="AlphaFoldDB" id="C5P2T5"/>
<evidence type="ECO:0000256" key="2">
    <source>
        <dbReference type="ARBA" id="ARBA00022737"/>
    </source>
</evidence>
<keyword evidence="4" id="KW-0862">Zinc</keyword>
<evidence type="ECO:0000256" key="4">
    <source>
        <dbReference type="ARBA" id="ARBA00022833"/>
    </source>
</evidence>
<feature type="region of interest" description="Disordered" evidence="6">
    <location>
        <begin position="38"/>
        <end position="72"/>
    </location>
</feature>
<organism evidence="8 9">
    <name type="scientific">Coccidioides posadasii (strain C735)</name>
    <name type="common">Valley fever fungus</name>
    <dbReference type="NCBI Taxonomy" id="222929"/>
    <lineage>
        <taxon>Eukaryota</taxon>
        <taxon>Fungi</taxon>
        <taxon>Dikarya</taxon>
        <taxon>Ascomycota</taxon>
        <taxon>Pezizomycotina</taxon>
        <taxon>Eurotiomycetes</taxon>
        <taxon>Eurotiomycetidae</taxon>
        <taxon>Onygenales</taxon>
        <taxon>Onygenaceae</taxon>
        <taxon>Coccidioides</taxon>
    </lineage>
</organism>
<evidence type="ECO:0000256" key="5">
    <source>
        <dbReference type="PROSITE-ProRule" id="PRU00042"/>
    </source>
</evidence>
<feature type="compositionally biased region" description="Polar residues" evidence="6">
    <location>
        <begin position="508"/>
        <end position="518"/>
    </location>
</feature>
<feature type="compositionally biased region" description="Polar residues" evidence="6">
    <location>
        <begin position="547"/>
        <end position="558"/>
    </location>
</feature>
<dbReference type="Proteomes" id="UP000009084">
    <property type="component" value="Unassembled WGS sequence"/>
</dbReference>
<accession>C5P2T5</accession>
<dbReference type="SUPFAM" id="SSF57667">
    <property type="entry name" value="beta-beta-alpha zinc fingers"/>
    <property type="match status" value="1"/>
</dbReference>
<sequence>MVGKKQKKENKKFYNGIVPLLRSSGPCWMLSTMAQSQAQFDPNDPAAQDSRRLQPQYQRRSSHGGQLGLSDEDLYMNNSTAPMVPSYFHDGQTSGFYSPNLSNIDLANLGEFTAGFQPSAALWANDPLAANSQFLPYASSTTQQISAVTPSRYDAWDPVSVTGLAPGSARPSTPPPFSKRPRLSRDSENMSDVGDYITSYLFSDSGYATRSIGTRSVAGVYPVEQQFENLPSTNNPDTYLPIVRSPTPTPAPPSPVAPQRETEEGGRPLQPKAKTRPRKAYECPFPDCDWIGKTRSDLKKHTDRHEKRFKCDVPNCKRKDGFATSNDLNRHLKAVHKSGTGKIYRCFVRGCAKSQKDWLRLDNFRAHLQNVHKDCNVGEMVRLSEQWYESRKNVLSDSGSQDPEPGDTAPQLFVNAADLVTVSAPSTTTSPLFIQALSANPGPSQSQHSQATAPAFGTPSIHAPTFSEARQPDESRAPTFYEQSTVVDDTPISLENPLVPEESGAGAQFSTDTHVDGQSSSSSDSLSEATQGLFKALEKAMEKSRRQNSQGPQNNNASDKGDESHNPSFLDLLSTSGKREREFFHKLIQNSYTQLMSKSTAGGGNEPNSSNAAADNSQSSDKKRFKCPQCPTTTRLQCEMTKHMKRHTRPYGCTFTNCDKVFGSKSDWKRHENATHFQLESWRCQEPEVRESLDTRECARQFFRSGQFASHLRNDHGLDECRIWKCLRTNRIGRNGQGRFWCGFCRKLVESEPRGSNAWKDRINHIDVEHFRKGQSIEDWLLPSGHFTKGEVRRRKIESSLGSGSGVVVTSTDTPANAGISSAGDDTSVSDQQSRDVDQTRAVNPFRTCEPSQSCVSENFKEPSETSSRLLMSPTASFSQYDSSTQRQSIADSLMPVVNPVQRVDPREDQEQCVTCVRRTTPSSFPLTVLGL</sequence>
<evidence type="ECO:0000256" key="3">
    <source>
        <dbReference type="ARBA" id="ARBA00022771"/>
    </source>
</evidence>
<keyword evidence="3 5" id="KW-0863">Zinc-finger</keyword>